<evidence type="ECO:0000313" key="2">
    <source>
        <dbReference type="EMBL" id="KAJ1610021.1"/>
    </source>
</evidence>
<organism evidence="2">
    <name type="scientific">Cryptosporidium canis</name>
    <dbReference type="NCBI Taxonomy" id="195482"/>
    <lineage>
        <taxon>Eukaryota</taxon>
        <taxon>Sar</taxon>
        <taxon>Alveolata</taxon>
        <taxon>Apicomplexa</taxon>
        <taxon>Conoidasida</taxon>
        <taxon>Coccidia</taxon>
        <taxon>Eucoccidiorida</taxon>
        <taxon>Eimeriorina</taxon>
        <taxon>Cryptosporidiidae</taxon>
        <taxon>Cryptosporidium</taxon>
    </lineage>
</organism>
<feature type="chain" id="PRO_5038735940" evidence="1">
    <location>
        <begin position="20"/>
        <end position="300"/>
    </location>
</feature>
<sequence length="300" mass="33353">MKIGLFCLIYAISLSLIDSSKVLSSYGCYTLLGKLPQIHTIPRSINPIVVQEHNAEDLNIVCISLVMGVEFKNTQQAGSTIDLTSNAHGISLVLPKTETSSGLYGSSLEPVIVSSCKKARVIITSPSNSKLVLLQPFAVFSCLEVIKQRISIPLTVHDESKDYTPQIDYSSLGSEVPFSKRPYECRFDSPTFAKQGSSINYKKKQVYWTCFSKVNQLLVINLFSNTDIIVKTVLSIVDDMQSSSNKISVKSPCNGTMHEHKQGILTVNQVFLRIECEEENLPNLFSSQAILQMHNQLRKK</sequence>
<dbReference type="AlphaFoldDB" id="A0A9D5DHX9"/>
<evidence type="ECO:0000256" key="1">
    <source>
        <dbReference type="SAM" id="SignalP"/>
    </source>
</evidence>
<proteinExistence type="predicted"/>
<accession>A0A9D5DHX9</accession>
<comment type="caution">
    <text evidence="2">The sequence shown here is derived from an EMBL/GenBank/DDBJ whole genome shotgun (WGS) entry which is preliminary data.</text>
</comment>
<dbReference type="EMBL" id="JAPCXC010000028">
    <property type="protein sequence ID" value="KAJ1610021.1"/>
    <property type="molecule type" value="Genomic_DNA"/>
</dbReference>
<reference evidence="2" key="1">
    <citation type="submission" date="2022-10" db="EMBL/GenBank/DDBJ databases">
        <title>Adaptive evolution leads to modifications in subtelomeric GC content in a zoonotic Cryptosporidium species.</title>
        <authorList>
            <person name="Li J."/>
            <person name="Feng Y."/>
            <person name="Xiao L."/>
        </authorList>
    </citation>
    <scope>NUCLEOTIDE SEQUENCE</scope>
    <source>
        <strain evidence="2">33844</strain>
    </source>
</reference>
<keyword evidence="1" id="KW-0732">Signal</keyword>
<dbReference type="OrthoDB" id="336916at2759"/>
<dbReference type="Proteomes" id="UP001067231">
    <property type="component" value="Unassembled WGS sequence"/>
</dbReference>
<gene>
    <name evidence="2" type="ORF">OJ253_1354</name>
</gene>
<name>A0A9D5DHX9_9CRYT</name>
<feature type="signal peptide" evidence="1">
    <location>
        <begin position="1"/>
        <end position="19"/>
    </location>
</feature>
<protein>
    <submittedName>
        <fullName evidence="2">Signal peptide-containing protein</fullName>
    </submittedName>
</protein>